<feature type="domain" description="HTH marR-type" evidence="2">
    <location>
        <begin position="1"/>
        <end position="157"/>
    </location>
</feature>
<keyword evidence="5" id="KW-1185">Reference proteome</keyword>
<dbReference type="SUPFAM" id="SSF46785">
    <property type="entry name" value="Winged helix' DNA-binding domain"/>
    <property type="match status" value="1"/>
</dbReference>
<dbReference type="InterPro" id="IPR000835">
    <property type="entry name" value="HTH_MarR-typ"/>
</dbReference>
<sequence length="315" mass="35883">MNIFNELGGLAISTRLQQLSDQFRKDGALIYKANNIDFEPKWFPVIYALHVKSALSILELSEEIGYAHPSTITLLKELEKEGLIESFKDAKDERKRMVRLSEKAQLLIRKMQPVWEKIRKAAENITNTANNLLLAMDETEYQLRKEGFFDRYQRLSQEETTFAVQIIDYTPEHAKAFYDLNYAWISDAYEVEPEDEKVLEDPEKYYLKDGGAILMALYQGEPVGTCALKQGAPGVVEMSKMTVSKEMRGKKIGDLLGNAVIEKARQLGAKKIILYSNKKGSAAGINLYKKLGFVEVELTGHNFKRADIKMELELL</sequence>
<dbReference type="GO" id="GO:0003700">
    <property type="term" value="F:DNA-binding transcription factor activity"/>
    <property type="evidence" value="ECO:0007669"/>
    <property type="project" value="InterPro"/>
</dbReference>
<dbReference type="InterPro" id="IPR036388">
    <property type="entry name" value="WH-like_DNA-bd_sf"/>
</dbReference>
<dbReference type="Proteomes" id="UP000190897">
    <property type="component" value="Unassembled WGS sequence"/>
</dbReference>
<evidence type="ECO:0000313" key="4">
    <source>
        <dbReference type="EMBL" id="SKB93076.1"/>
    </source>
</evidence>
<dbReference type="PROSITE" id="PS51186">
    <property type="entry name" value="GNAT"/>
    <property type="match status" value="1"/>
</dbReference>
<dbReference type="CDD" id="cd00090">
    <property type="entry name" value="HTH_ARSR"/>
    <property type="match status" value="1"/>
</dbReference>
<dbReference type="InterPro" id="IPR036390">
    <property type="entry name" value="WH_DNA-bd_sf"/>
</dbReference>
<dbReference type="OrthoDB" id="1431064at2"/>
<dbReference type="GO" id="GO:0008080">
    <property type="term" value="F:N-acetyltransferase activity"/>
    <property type="evidence" value="ECO:0007669"/>
    <property type="project" value="InterPro"/>
</dbReference>
<dbReference type="InterPro" id="IPR011991">
    <property type="entry name" value="ArsR-like_HTH"/>
</dbReference>
<proteinExistence type="predicted"/>
<dbReference type="SUPFAM" id="SSF55729">
    <property type="entry name" value="Acyl-CoA N-acyltransferases (Nat)"/>
    <property type="match status" value="1"/>
</dbReference>
<feature type="domain" description="N-acetyltransferase" evidence="3">
    <location>
        <begin position="164"/>
        <end position="315"/>
    </location>
</feature>
<organism evidence="4 5">
    <name type="scientific">Dyadobacter psychrophilus</name>
    <dbReference type="NCBI Taxonomy" id="651661"/>
    <lineage>
        <taxon>Bacteria</taxon>
        <taxon>Pseudomonadati</taxon>
        <taxon>Bacteroidota</taxon>
        <taxon>Cytophagia</taxon>
        <taxon>Cytophagales</taxon>
        <taxon>Spirosomataceae</taxon>
        <taxon>Dyadobacter</taxon>
    </lineage>
</organism>
<evidence type="ECO:0000259" key="3">
    <source>
        <dbReference type="PROSITE" id="PS51186"/>
    </source>
</evidence>
<dbReference type="CDD" id="cd04301">
    <property type="entry name" value="NAT_SF"/>
    <property type="match status" value="1"/>
</dbReference>
<dbReference type="SMART" id="SM00347">
    <property type="entry name" value="HTH_MARR"/>
    <property type="match status" value="1"/>
</dbReference>
<dbReference type="RefSeq" id="WP_082215492.1">
    <property type="nucleotide sequence ID" value="NZ_FUZA01000003.1"/>
</dbReference>
<dbReference type="Gene3D" id="3.40.630.30">
    <property type="match status" value="1"/>
</dbReference>
<gene>
    <name evidence="4" type="ORF">SAMN05660293_02947</name>
</gene>
<dbReference type="STRING" id="651661.SAMN05660293_02947"/>
<evidence type="ECO:0000256" key="1">
    <source>
        <dbReference type="ARBA" id="ARBA00022679"/>
    </source>
</evidence>
<reference evidence="5" key="1">
    <citation type="submission" date="2017-02" db="EMBL/GenBank/DDBJ databases">
        <authorList>
            <person name="Varghese N."/>
            <person name="Submissions S."/>
        </authorList>
    </citation>
    <scope>NUCLEOTIDE SEQUENCE [LARGE SCALE GENOMIC DNA]</scope>
    <source>
        <strain evidence="5">DSM 22270</strain>
    </source>
</reference>
<dbReference type="PROSITE" id="PS50995">
    <property type="entry name" value="HTH_MARR_2"/>
    <property type="match status" value="1"/>
</dbReference>
<dbReference type="EMBL" id="FUZA01000003">
    <property type="protein sequence ID" value="SKB93076.1"/>
    <property type="molecule type" value="Genomic_DNA"/>
</dbReference>
<dbReference type="InterPro" id="IPR016181">
    <property type="entry name" value="Acyl_CoA_acyltransferase"/>
</dbReference>
<name>A0A1T5FAC1_9BACT</name>
<dbReference type="PANTHER" id="PTHR13947">
    <property type="entry name" value="GNAT FAMILY N-ACETYLTRANSFERASE"/>
    <property type="match status" value="1"/>
</dbReference>
<evidence type="ECO:0000259" key="2">
    <source>
        <dbReference type="PROSITE" id="PS50995"/>
    </source>
</evidence>
<keyword evidence="1 4" id="KW-0808">Transferase</keyword>
<dbReference type="AlphaFoldDB" id="A0A1T5FAC1"/>
<accession>A0A1T5FAC1</accession>
<dbReference type="InterPro" id="IPR050769">
    <property type="entry name" value="NAT_camello-type"/>
</dbReference>
<dbReference type="PANTHER" id="PTHR13947:SF37">
    <property type="entry name" value="LD18367P"/>
    <property type="match status" value="1"/>
</dbReference>
<dbReference type="InterPro" id="IPR000182">
    <property type="entry name" value="GNAT_dom"/>
</dbReference>
<evidence type="ECO:0000313" key="5">
    <source>
        <dbReference type="Proteomes" id="UP000190897"/>
    </source>
</evidence>
<dbReference type="Gene3D" id="1.10.10.10">
    <property type="entry name" value="Winged helix-like DNA-binding domain superfamily/Winged helix DNA-binding domain"/>
    <property type="match status" value="1"/>
</dbReference>
<dbReference type="Pfam" id="PF00583">
    <property type="entry name" value="Acetyltransf_1"/>
    <property type="match status" value="1"/>
</dbReference>
<protein>
    <submittedName>
        <fullName evidence="4">Transcriptional regulator, MarR family with acetyltransferase activity</fullName>
    </submittedName>
</protein>